<feature type="modified residue" description="4-aspartylphosphate" evidence="2">
    <location>
        <position position="64"/>
    </location>
</feature>
<dbReference type="PANTHER" id="PTHR43214">
    <property type="entry name" value="TWO-COMPONENT RESPONSE REGULATOR"/>
    <property type="match status" value="1"/>
</dbReference>
<keyword evidence="6" id="KW-1185">Reference proteome</keyword>
<dbReference type="Gene3D" id="1.10.10.10">
    <property type="entry name" value="Winged helix-like DNA-binding domain superfamily/Winged helix DNA-binding domain"/>
    <property type="match status" value="1"/>
</dbReference>
<feature type="domain" description="HTH luxR-type" evidence="3">
    <location>
        <begin position="156"/>
        <end position="221"/>
    </location>
</feature>
<dbReference type="Pfam" id="PF00196">
    <property type="entry name" value="GerE"/>
    <property type="match status" value="1"/>
</dbReference>
<dbReference type="GO" id="GO:0006355">
    <property type="term" value="P:regulation of DNA-templated transcription"/>
    <property type="evidence" value="ECO:0007669"/>
    <property type="project" value="InterPro"/>
</dbReference>
<dbReference type="Pfam" id="PF00072">
    <property type="entry name" value="Response_reg"/>
    <property type="match status" value="1"/>
</dbReference>
<dbReference type="EMBL" id="JACCBF010000001">
    <property type="protein sequence ID" value="NYD30642.1"/>
    <property type="molecule type" value="Genomic_DNA"/>
</dbReference>
<dbReference type="Gene3D" id="3.40.50.2300">
    <property type="match status" value="1"/>
</dbReference>
<accession>A0A852RVP7</accession>
<dbReference type="SUPFAM" id="SSF46894">
    <property type="entry name" value="C-terminal effector domain of the bipartite response regulators"/>
    <property type="match status" value="1"/>
</dbReference>
<name>A0A852RVP7_9ACTN</name>
<dbReference type="GO" id="GO:0003677">
    <property type="term" value="F:DNA binding"/>
    <property type="evidence" value="ECO:0007669"/>
    <property type="project" value="UniProtKB-KW"/>
</dbReference>
<comment type="caution">
    <text evidence="5">The sequence shown here is derived from an EMBL/GenBank/DDBJ whole genome shotgun (WGS) entry which is preliminary data.</text>
</comment>
<protein>
    <submittedName>
        <fullName evidence="5">DNA-binding NarL/FixJ family response regulator</fullName>
    </submittedName>
</protein>
<proteinExistence type="predicted"/>
<gene>
    <name evidence="5" type="ORF">BJ958_002188</name>
</gene>
<evidence type="ECO:0000256" key="2">
    <source>
        <dbReference type="PROSITE-ProRule" id="PRU00169"/>
    </source>
</evidence>
<dbReference type="PRINTS" id="PR00038">
    <property type="entry name" value="HTHLUXR"/>
</dbReference>
<dbReference type="GO" id="GO:0000160">
    <property type="term" value="P:phosphorelay signal transduction system"/>
    <property type="evidence" value="ECO:0007669"/>
    <property type="project" value="InterPro"/>
</dbReference>
<evidence type="ECO:0000259" key="4">
    <source>
        <dbReference type="PROSITE" id="PS50110"/>
    </source>
</evidence>
<dbReference type="CDD" id="cd06170">
    <property type="entry name" value="LuxR_C_like"/>
    <property type="match status" value="1"/>
</dbReference>
<dbReference type="AlphaFoldDB" id="A0A852RVP7"/>
<dbReference type="SUPFAM" id="SSF52172">
    <property type="entry name" value="CheY-like"/>
    <property type="match status" value="1"/>
</dbReference>
<dbReference type="InterPro" id="IPR011006">
    <property type="entry name" value="CheY-like_superfamily"/>
</dbReference>
<dbReference type="InterPro" id="IPR039420">
    <property type="entry name" value="WalR-like"/>
</dbReference>
<dbReference type="InterPro" id="IPR000792">
    <property type="entry name" value="Tscrpt_reg_LuxR_C"/>
</dbReference>
<feature type="domain" description="Response regulatory" evidence="4">
    <location>
        <begin position="9"/>
        <end position="128"/>
    </location>
</feature>
<dbReference type="SMART" id="SM00421">
    <property type="entry name" value="HTH_LUXR"/>
    <property type="match status" value="1"/>
</dbReference>
<dbReference type="PROSITE" id="PS50110">
    <property type="entry name" value="RESPONSE_REGULATORY"/>
    <property type="match status" value="1"/>
</dbReference>
<dbReference type="Proteomes" id="UP000582231">
    <property type="component" value="Unassembled WGS sequence"/>
</dbReference>
<dbReference type="InterPro" id="IPR001789">
    <property type="entry name" value="Sig_transdc_resp-reg_receiver"/>
</dbReference>
<evidence type="ECO:0000313" key="5">
    <source>
        <dbReference type="EMBL" id="NYD30642.1"/>
    </source>
</evidence>
<dbReference type="SMART" id="SM00448">
    <property type="entry name" value="REC"/>
    <property type="match status" value="1"/>
</dbReference>
<keyword evidence="1 5" id="KW-0238">DNA-binding</keyword>
<dbReference type="CDD" id="cd00156">
    <property type="entry name" value="REC"/>
    <property type="match status" value="1"/>
</dbReference>
<dbReference type="PROSITE" id="PS50043">
    <property type="entry name" value="HTH_LUXR_2"/>
    <property type="match status" value="1"/>
</dbReference>
<sequence>MTPGARPTRLTIVEDHVLFAESVAATLAQEGYLVKRLNLAESGATLASVLACVLRSVPRVVLLDPDLGRIGDGIRLVAPLAGAGVSVVVLTDRRTPGDRGECLRQGAKAVLPMTGCLDDVLAAVGRIRDGLPAMPAAERAELVEAACREREEVRAVRARLARLTPRETEVLAALMEGAQVRDIARTCVVSETTVRTQVKSILAKLEVRSQVAAVGAASRVDWHPPATGWNRAS</sequence>
<organism evidence="5 6">
    <name type="scientific">Nocardioides kongjuensis</name>
    <dbReference type="NCBI Taxonomy" id="349522"/>
    <lineage>
        <taxon>Bacteria</taxon>
        <taxon>Bacillati</taxon>
        <taxon>Actinomycetota</taxon>
        <taxon>Actinomycetes</taxon>
        <taxon>Propionibacteriales</taxon>
        <taxon>Nocardioidaceae</taxon>
        <taxon>Nocardioides</taxon>
    </lineage>
</organism>
<dbReference type="InterPro" id="IPR036388">
    <property type="entry name" value="WH-like_DNA-bd_sf"/>
</dbReference>
<evidence type="ECO:0000259" key="3">
    <source>
        <dbReference type="PROSITE" id="PS50043"/>
    </source>
</evidence>
<reference evidence="5 6" key="1">
    <citation type="submission" date="2020-07" db="EMBL/GenBank/DDBJ databases">
        <title>Sequencing the genomes of 1000 actinobacteria strains.</title>
        <authorList>
            <person name="Klenk H.-P."/>
        </authorList>
    </citation>
    <scope>NUCLEOTIDE SEQUENCE [LARGE SCALE GENOMIC DNA]</scope>
    <source>
        <strain evidence="5 6">DSM 19082</strain>
    </source>
</reference>
<keyword evidence="2" id="KW-0597">Phosphoprotein</keyword>
<dbReference type="RefSeq" id="WP_179726869.1">
    <property type="nucleotide sequence ID" value="NZ_BAABEF010000001.1"/>
</dbReference>
<dbReference type="PROSITE" id="PS00622">
    <property type="entry name" value="HTH_LUXR_1"/>
    <property type="match status" value="1"/>
</dbReference>
<evidence type="ECO:0000313" key="6">
    <source>
        <dbReference type="Proteomes" id="UP000582231"/>
    </source>
</evidence>
<evidence type="ECO:0000256" key="1">
    <source>
        <dbReference type="ARBA" id="ARBA00023125"/>
    </source>
</evidence>
<dbReference type="InterPro" id="IPR016032">
    <property type="entry name" value="Sig_transdc_resp-reg_C-effctor"/>
</dbReference>